<feature type="region of interest" description="Disordered" evidence="4">
    <location>
        <begin position="701"/>
        <end position="731"/>
    </location>
</feature>
<dbReference type="EMBL" id="QXGC01000156">
    <property type="protein sequence ID" value="KAE9247080.1"/>
    <property type="molecule type" value="Genomic_DNA"/>
</dbReference>
<reference evidence="7 8" key="1">
    <citation type="submission" date="2018-09" db="EMBL/GenBank/DDBJ databases">
        <title>Genomic investigation of the strawberry pathogen Phytophthora fragariae indicates pathogenicity is determined by transcriptional variation in three key races.</title>
        <authorList>
            <person name="Adams T.M."/>
            <person name="Armitage A.D."/>
            <person name="Sobczyk M.K."/>
            <person name="Bates H.J."/>
            <person name="Dunwell J.M."/>
            <person name="Nellist C.F."/>
            <person name="Harrison R.J."/>
        </authorList>
    </citation>
    <scope>NUCLEOTIDE SEQUENCE [LARGE SCALE GENOMIC DNA]</scope>
    <source>
        <strain evidence="7 8">BC-23</strain>
    </source>
</reference>
<keyword evidence="3" id="KW-0067">ATP-binding</keyword>
<evidence type="ECO:0000256" key="4">
    <source>
        <dbReference type="SAM" id="MobiDB-lite"/>
    </source>
</evidence>
<feature type="compositionally biased region" description="Basic and acidic residues" evidence="4">
    <location>
        <begin position="180"/>
        <end position="190"/>
    </location>
</feature>
<feature type="region of interest" description="Disordered" evidence="4">
    <location>
        <begin position="154"/>
        <end position="352"/>
    </location>
</feature>
<evidence type="ECO:0000256" key="2">
    <source>
        <dbReference type="ARBA" id="ARBA00022801"/>
    </source>
</evidence>
<dbReference type="Pfam" id="PF00271">
    <property type="entry name" value="Helicase_C"/>
    <property type="match status" value="1"/>
</dbReference>
<feature type="compositionally biased region" description="Acidic residues" evidence="4">
    <location>
        <begin position="285"/>
        <end position="294"/>
    </location>
</feature>
<feature type="compositionally biased region" description="Polar residues" evidence="4">
    <location>
        <begin position="384"/>
        <end position="393"/>
    </location>
</feature>
<keyword evidence="1" id="KW-0547">Nucleotide-binding</keyword>
<dbReference type="Proteomes" id="UP000476176">
    <property type="component" value="Unassembled WGS sequence"/>
</dbReference>
<dbReference type="SMART" id="SM00487">
    <property type="entry name" value="DEXDc"/>
    <property type="match status" value="1"/>
</dbReference>
<keyword evidence="2" id="KW-0378">Hydrolase</keyword>
<feature type="region of interest" description="Disordered" evidence="4">
    <location>
        <begin position="378"/>
        <end position="437"/>
    </location>
</feature>
<dbReference type="InterPro" id="IPR038718">
    <property type="entry name" value="SNF2-like_sf"/>
</dbReference>
<feature type="domain" description="Helicase ATP-binding" evidence="5">
    <location>
        <begin position="581"/>
        <end position="802"/>
    </location>
</feature>
<name>A0A6G0PIU5_9STRA</name>
<evidence type="ECO:0000256" key="3">
    <source>
        <dbReference type="ARBA" id="ARBA00022840"/>
    </source>
</evidence>
<dbReference type="GO" id="GO:0008094">
    <property type="term" value="F:ATP-dependent activity, acting on DNA"/>
    <property type="evidence" value="ECO:0007669"/>
    <property type="project" value="TreeGrafter"/>
</dbReference>
<dbReference type="InterPro" id="IPR001650">
    <property type="entry name" value="Helicase_C-like"/>
</dbReference>
<feature type="domain" description="Helicase C-terminal" evidence="6">
    <location>
        <begin position="982"/>
        <end position="1184"/>
    </location>
</feature>
<proteinExistence type="predicted"/>
<dbReference type="CDD" id="cd18008">
    <property type="entry name" value="DEXDc_SHPRH-like"/>
    <property type="match status" value="1"/>
</dbReference>
<feature type="compositionally biased region" description="Polar residues" evidence="4">
    <location>
        <begin position="412"/>
        <end position="436"/>
    </location>
</feature>
<gene>
    <name evidence="7" type="ORF">PF004_g4500</name>
</gene>
<dbReference type="PROSITE" id="PS51192">
    <property type="entry name" value="HELICASE_ATP_BIND_1"/>
    <property type="match status" value="1"/>
</dbReference>
<evidence type="ECO:0000259" key="6">
    <source>
        <dbReference type="PROSITE" id="PS51194"/>
    </source>
</evidence>
<accession>A0A6G0PIU5</accession>
<feature type="region of interest" description="Disordered" evidence="4">
    <location>
        <begin position="1192"/>
        <end position="1230"/>
    </location>
</feature>
<dbReference type="InterPro" id="IPR000330">
    <property type="entry name" value="SNF2_N"/>
</dbReference>
<evidence type="ECO:0000313" key="8">
    <source>
        <dbReference type="Proteomes" id="UP000476176"/>
    </source>
</evidence>
<evidence type="ECO:0000256" key="1">
    <source>
        <dbReference type="ARBA" id="ARBA00022741"/>
    </source>
</evidence>
<feature type="compositionally biased region" description="Basic and acidic residues" evidence="4">
    <location>
        <begin position="224"/>
        <end position="251"/>
    </location>
</feature>
<evidence type="ECO:0000313" key="7">
    <source>
        <dbReference type="EMBL" id="KAE9247080.1"/>
    </source>
</evidence>
<feature type="compositionally biased region" description="Basic and acidic residues" evidence="4">
    <location>
        <begin position="265"/>
        <end position="278"/>
    </location>
</feature>
<dbReference type="Gene3D" id="3.40.50.300">
    <property type="entry name" value="P-loop containing nucleotide triphosphate hydrolases"/>
    <property type="match status" value="1"/>
</dbReference>
<dbReference type="GO" id="GO:0005524">
    <property type="term" value="F:ATP binding"/>
    <property type="evidence" value="ECO:0007669"/>
    <property type="project" value="UniProtKB-KW"/>
</dbReference>
<dbReference type="SMART" id="SM00490">
    <property type="entry name" value="HELICc"/>
    <property type="match status" value="1"/>
</dbReference>
<protein>
    <recommendedName>
        <fullName evidence="9">Helicase</fullName>
    </recommendedName>
</protein>
<dbReference type="InterPro" id="IPR027417">
    <property type="entry name" value="P-loop_NTPase"/>
</dbReference>
<dbReference type="InterPro" id="IPR014001">
    <property type="entry name" value="Helicase_ATP-bd"/>
</dbReference>
<dbReference type="InterPro" id="IPR050628">
    <property type="entry name" value="SNF2_RAD54_helicase_TF"/>
</dbReference>
<dbReference type="GO" id="GO:0005634">
    <property type="term" value="C:nucleus"/>
    <property type="evidence" value="ECO:0007669"/>
    <property type="project" value="TreeGrafter"/>
</dbReference>
<feature type="compositionally biased region" description="Low complexity" evidence="4">
    <location>
        <begin position="712"/>
        <end position="722"/>
    </location>
</feature>
<dbReference type="CDD" id="cd18793">
    <property type="entry name" value="SF2_C_SNF"/>
    <property type="match status" value="1"/>
</dbReference>
<dbReference type="PROSITE" id="PS51194">
    <property type="entry name" value="HELICASE_CTER"/>
    <property type="match status" value="1"/>
</dbReference>
<dbReference type="PANTHER" id="PTHR45626">
    <property type="entry name" value="TRANSCRIPTION TERMINATION FACTOR 2-RELATED"/>
    <property type="match status" value="1"/>
</dbReference>
<comment type="caution">
    <text evidence="7">The sequence shown here is derived from an EMBL/GenBank/DDBJ whole genome shotgun (WGS) entry which is preliminary data.</text>
</comment>
<organism evidence="7 8">
    <name type="scientific">Phytophthora fragariae</name>
    <dbReference type="NCBI Taxonomy" id="53985"/>
    <lineage>
        <taxon>Eukaryota</taxon>
        <taxon>Sar</taxon>
        <taxon>Stramenopiles</taxon>
        <taxon>Oomycota</taxon>
        <taxon>Peronosporomycetes</taxon>
        <taxon>Peronosporales</taxon>
        <taxon>Peronosporaceae</taxon>
        <taxon>Phytophthora</taxon>
    </lineage>
</organism>
<evidence type="ECO:0008006" key="9">
    <source>
        <dbReference type="Google" id="ProtNLM"/>
    </source>
</evidence>
<dbReference type="SUPFAM" id="SSF52540">
    <property type="entry name" value="P-loop containing nucleoside triphosphate hydrolases"/>
    <property type="match status" value="2"/>
</dbReference>
<sequence length="1230" mass="135945">MAASGGWKREYERDWRDYTRRVLAGRFGKYAVQCAPSVTQEDEHQLRDVLAAAGIKHVPPNHSRWQAPIPASQPLSEPQDSLVSNGSYVYSTPPPPDSQSMFPAFSSQDFGSQPTSGRRVSASQRLQALMANVSPIADNRRLSVECVGTISPPLGAAKSPWTPGQWSPRPGGKKRRTPRRSLEPSFRAEDLDVSMQSMHLSDDERTQVEDEDAEAEDTQMLDVSEVRVDEEKAAAPKEGEMVVGEHNEECGGKVVEQRNVVVDLVSRHDDAEDMDVSKELIFSSDSEEDKDDDKEEQKDAVVVENMTDEGKVSTPAYVDTGDNSAHQSPPPEDTAERPPWSSEPDYEFGDGNDYAAYSQVHEQHDVEMDEVVQPTADSVVPAPESSQTVGQPTQEDDRGVAEQQEGPVTPTKVMTSVSANTKSTRALEQPTSTNFTRHPHRVVGKKIVICNAHGLLSTETSRHFSCGSIHQTNDFCFPDSFLSKENIPYVSSVIIGEAGTTNTANSFHDLKIRIVAEARKSRRRKSLAAKPGVFPYVVPELLVELQPYQKEALQWMLEREQDPRDPVTIDQQRRGEATAVDALVAKVCGGVLADEMGLGKTVCCLALICESLRQAREAEAQERRTTGSTVPRLTPPTLIVTPLSILSQWEQEIRAKTNLSVVTYQGATRKSFRSATQFMGADIVLSTYDTLRLLECKVRDKDSDDGGGNGVGESESVNSVDGWHQAPRLTPSSKKSVVTSKLHQLQWFRVILDESHLIANAGCARARAAFTLGSKRRWCVTGTPIQNRTADLAALLQFTGLGNRAHALSERELGALVPRVVLRRLKSTVDAVSNAPILELPEKTEEVVELDFASDVERALYMLLHRSTKRQVLRYLRSKEARQGRRVPLTTPTKDGGERPLFMHVFELILRLRQVCDACALVTADPLAAVQTRAASAEALVGNARDGISPFSAGETELLKSLQEQRVDGNAVSGCGPLESTKLTALMRELKKVRARRERVLVISQWTSFLDMIAERLEAHNAQCESVSSLEDASAVGNEAIAFAKLDGRMPAKDREQIVRNFQQQEDSYDMGPVVGPPLDVLLLSLRTGGLGLNLTAAAHVFIMEPSWNPSLERQAVDRAHRYGQTREVRVVRFIVKGSIEERVVALQNKKRQLTAAFLGDGDVLSTAKKSRLRETRLSTGDLRRLFFTQQEQEQEDIRQQNEDNGDHEAQRDEGEEDSDGSVTCIEISD</sequence>
<evidence type="ECO:0000259" key="5">
    <source>
        <dbReference type="PROSITE" id="PS51192"/>
    </source>
</evidence>
<dbReference type="GO" id="GO:0006281">
    <property type="term" value="P:DNA repair"/>
    <property type="evidence" value="ECO:0007669"/>
    <property type="project" value="TreeGrafter"/>
</dbReference>
<dbReference type="Pfam" id="PF00176">
    <property type="entry name" value="SNF2-rel_dom"/>
    <property type="match status" value="1"/>
</dbReference>
<dbReference type="Gene3D" id="3.40.50.10810">
    <property type="entry name" value="Tandem AAA-ATPase domain"/>
    <property type="match status" value="1"/>
</dbReference>
<feature type="compositionally biased region" description="Acidic residues" evidence="4">
    <location>
        <begin position="209"/>
        <end position="219"/>
    </location>
</feature>
<dbReference type="PANTHER" id="PTHR45626:SF22">
    <property type="entry name" value="DNA REPAIR PROTEIN RAD5"/>
    <property type="match status" value="1"/>
</dbReference>
<dbReference type="InterPro" id="IPR049730">
    <property type="entry name" value="SNF2/RAD54-like_C"/>
</dbReference>
<feature type="compositionally biased region" description="Basic and acidic residues" evidence="4">
    <location>
        <begin position="1196"/>
        <end position="1213"/>
    </location>
</feature>
<dbReference type="AlphaFoldDB" id="A0A6G0PIU5"/>
<dbReference type="GO" id="GO:0016787">
    <property type="term" value="F:hydrolase activity"/>
    <property type="evidence" value="ECO:0007669"/>
    <property type="project" value="UniProtKB-KW"/>
</dbReference>